<reference evidence="2" key="1">
    <citation type="submission" date="2016-10" db="EMBL/GenBank/DDBJ databases">
        <authorList>
            <person name="Varghese N."/>
            <person name="Submissions S."/>
        </authorList>
    </citation>
    <scope>NUCLEOTIDE SEQUENCE [LARGE SCALE GENOMIC DNA]</scope>
    <source>
        <strain evidence="2">DSM 22082</strain>
    </source>
</reference>
<dbReference type="EMBL" id="LT629739">
    <property type="protein sequence ID" value="SDS58269.1"/>
    <property type="molecule type" value="Genomic_DNA"/>
</dbReference>
<dbReference type="GO" id="GO:0016740">
    <property type="term" value="F:transferase activity"/>
    <property type="evidence" value="ECO:0007669"/>
    <property type="project" value="UniProtKB-KW"/>
</dbReference>
<evidence type="ECO:0000313" key="3">
    <source>
        <dbReference type="Proteomes" id="UP000199700"/>
    </source>
</evidence>
<dbReference type="AlphaFoldDB" id="A0A1H1TFF9"/>
<accession>A0A1H1TFF9</accession>
<evidence type="ECO:0000313" key="2">
    <source>
        <dbReference type="EMBL" id="SDS58269.1"/>
    </source>
</evidence>
<dbReference type="OrthoDB" id="3240130at2"/>
<dbReference type="RefSeq" id="WP_157691426.1">
    <property type="nucleotide sequence ID" value="NZ_LT629739.1"/>
</dbReference>
<gene>
    <name evidence="2" type="ORF">SAMN04489751_2339</name>
</gene>
<sequence>MTGTTANSRVQLLGYFGWGNFGDDLFLETCQDRASSLWPASQVRAFEGDTSNFSRRSVRTRVRRLGTAVQGAMWATSFAYCGGSVFSELAGTSALRTRLFSSHRFEALGISVGPFAHVDDHRAVVRVLSMFDRVVVRDRESYDRLSGACELGGDLAALSRRFSPPWLSTDRPVGAGITICPSSAAETKGPQLTEAIANALGSTDVVITVLALNSHPHLGDLRIAEDIATGLRDQGRAVRVLDYGSIGIGGVIEVLRSSRLVWSQRLHGAIASYLSGVPTAIVDHHEKCGAFARDIGLDQRFLVRGFEELAPTLTAIDSDDSALAEPWTRSAADYRDRAARIYSRAAY</sequence>
<protein>
    <submittedName>
        <fullName evidence="2">Polysaccharide pyruvyl transferase family protein WcaK</fullName>
    </submittedName>
</protein>
<dbReference type="PANTHER" id="PTHR36836">
    <property type="entry name" value="COLANIC ACID BIOSYNTHESIS PROTEIN WCAK"/>
    <property type="match status" value="1"/>
</dbReference>
<dbReference type="PANTHER" id="PTHR36836:SF1">
    <property type="entry name" value="COLANIC ACID BIOSYNTHESIS PROTEIN WCAK"/>
    <property type="match status" value="1"/>
</dbReference>
<proteinExistence type="predicted"/>
<name>A0A1H1TFF9_BRESA</name>
<dbReference type="STRING" id="629680.SAMN04489751_2339"/>
<dbReference type="Proteomes" id="UP000199700">
    <property type="component" value="Chromosome"/>
</dbReference>
<keyword evidence="3" id="KW-1185">Reference proteome</keyword>
<feature type="domain" description="Polysaccharide pyruvyl transferase" evidence="1">
    <location>
        <begin position="20"/>
        <end position="285"/>
    </location>
</feature>
<evidence type="ECO:0000259" key="1">
    <source>
        <dbReference type="Pfam" id="PF04230"/>
    </source>
</evidence>
<dbReference type="InterPro" id="IPR007345">
    <property type="entry name" value="Polysacch_pyruvyl_Trfase"/>
</dbReference>
<keyword evidence="2" id="KW-0808">Transferase</keyword>
<dbReference type="Pfam" id="PF04230">
    <property type="entry name" value="PS_pyruv_trans"/>
    <property type="match status" value="1"/>
</dbReference>
<organism evidence="2 3">
    <name type="scientific">Brevibacterium sandarakinum</name>
    <dbReference type="NCBI Taxonomy" id="629680"/>
    <lineage>
        <taxon>Bacteria</taxon>
        <taxon>Bacillati</taxon>
        <taxon>Actinomycetota</taxon>
        <taxon>Actinomycetes</taxon>
        <taxon>Micrococcales</taxon>
        <taxon>Brevibacteriaceae</taxon>
        <taxon>Brevibacterium</taxon>
    </lineage>
</organism>